<dbReference type="PANTHER" id="PTHR11098:SF8">
    <property type="entry name" value="NICOTINATE PHOSPHORIBOSYLTRANSFERASE PNCB1"/>
    <property type="match status" value="1"/>
</dbReference>
<dbReference type="NCBIfam" id="NF006698">
    <property type="entry name" value="PRK09243.1-5"/>
    <property type="match status" value="1"/>
</dbReference>
<evidence type="ECO:0000259" key="10">
    <source>
        <dbReference type="Pfam" id="PF04095"/>
    </source>
</evidence>
<dbReference type="InterPro" id="IPR007229">
    <property type="entry name" value="Nic_PRibTrfase-Fam"/>
</dbReference>
<evidence type="ECO:0000256" key="6">
    <source>
        <dbReference type="ARBA" id="ARBA00022642"/>
    </source>
</evidence>
<keyword evidence="13" id="KW-1185">Reference proteome</keyword>
<dbReference type="UniPathway" id="UPA00253">
    <property type="reaction ID" value="UER00457"/>
</dbReference>
<evidence type="ECO:0000256" key="9">
    <source>
        <dbReference type="RuleBase" id="RU365100"/>
    </source>
</evidence>
<dbReference type="SUPFAM" id="SSF51690">
    <property type="entry name" value="Nicotinate/Quinolinate PRTase C-terminal domain-like"/>
    <property type="match status" value="1"/>
</dbReference>
<comment type="similarity">
    <text evidence="2 9">Belongs to the NAPRTase family.</text>
</comment>
<feature type="domain" description="Nicotinate phosphoribosyltransferase N-terminal" evidence="11">
    <location>
        <begin position="11"/>
        <end position="135"/>
    </location>
</feature>
<dbReference type="Pfam" id="PF04095">
    <property type="entry name" value="NAPRTase"/>
    <property type="match status" value="1"/>
</dbReference>
<evidence type="ECO:0000256" key="7">
    <source>
        <dbReference type="ARBA" id="ARBA00022679"/>
    </source>
</evidence>
<dbReference type="InterPro" id="IPR006405">
    <property type="entry name" value="Nic_PRibTrfase_pncB"/>
</dbReference>
<evidence type="ECO:0000256" key="4">
    <source>
        <dbReference type="ARBA" id="ARBA00022553"/>
    </source>
</evidence>
<dbReference type="GO" id="GO:0016757">
    <property type="term" value="F:glycosyltransferase activity"/>
    <property type="evidence" value="ECO:0007669"/>
    <property type="project" value="UniProtKB-KW"/>
</dbReference>
<accession>A0A1G7D7J8</accession>
<dbReference type="AlphaFoldDB" id="A0A1G7D7J8"/>
<gene>
    <name evidence="12" type="ORF">SAMN05421878_11027</name>
</gene>
<reference evidence="13" key="1">
    <citation type="submission" date="2016-10" db="EMBL/GenBank/DDBJ databases">
        <authorList>
            <person name="Varghese N."/>
        </authorList>
    </citation>
    <scope>NUCLEOTIDE SEQUENCE [LARGE SCALE GENOMIC DNA]</scope>
    <source>
        <strain evidence="13">DSM 20639</strain>
    </source>
</reference>
<dbReference type="SUPFAM" id="SSF54675">
    <property type="entry name" value="Nicotinate/Quinolinate PRTase N-terminal domain-like"/>
    <property type="match status" value="1"/>
</dbReference>
<dbReference type="NCBIfam" id="NF009131">
    <property type="entry name" value="PRK12484.1"/>
    <property type="match status" value="1"/>
</dbReference>
<comment type="catalytic activity">
    <reaction evidence="8 9">
        <text>5-phospho-alpha-D-ribose 1-diphosphate + nicotinate + ATP + H2O = nicotinate beta-D-ribonucleotide + ADP + phosphate + diphosphate</text>
        <dbReference type="Rhea" id="RHEA:36163"/>
        <dbReference type="ChEBI" id="CHEBI:15377"/>
        <dbReference type="ChEBI" id="CHEBI:30616"/>
        <dbReference type="ChEBI" id="CHEBI:32544"/>
        <dbReference type="ChEBI" id="CHEBI:33019"/>
        <dbReference type="ChEBI" id="CHEBI:43474"/>
        <dbReference type="ChEBI" id="CHEBI:57502"/>
        <dbReference type="ChEBI" id="CHEBI:58017"/>
        <dbReference type="ChEBI" id="CHEBI:456216"/>
        <dbReference type="EC" id="6.3.4.21"/>
    </reaction>
</comment>
<evidence type="ECO:0000256" key="5">
    <source>
        <dbReference type="ARBA" id="ARBA00022598"/>
    </source>
</evidence>
<dbReference type="NCBIfam" id="TIGR01513">
    <property type="entry name" value="NAPRTase_put"/>
    <property type="match status" value="1"/>
</dbReference>
<dbReference type="InterPro" id="IPR036068">
    <property type="entry name" value="Nicotinate_pribotase-like_C"/>
</dbReference>
<dbReference type="Gene3D" id="3.20.20.70">
    <property type="entry name" value="Aldolase class I"/>
    <property type="match status" value="1"/>
</dbReference>
<keyword evidence="7 9" id="KW-0808">Transferase</keyword>
<dbReference type="EC" id="6.3.4.21" evidence="3 9"/>
<feature type="domain" description="Nicotinate/nicotinamide phosphoribosyltransferase" evidence="10">
    <location>
        <begin position="156"/>
        <end position="346"/>
    </location>
</feature>
<evidence type="ECO:0000256" key="8">
    <source>
        <dbReference type="ARBA" id="ARBA00048668"/>
    </source>
</evidence>
<keyword evidence="12" id="KW-0328">Glycosyltransferase</keyword>
<dbReference type="Gene3D" id="3.20.140.10">
    <property type="entry name" value="nicotinate phosphoribosyltransferase"/>
    <property type="match status" value="1"/>
</dbReference>
<name>A0A1G7D7J8_9ACTO</name>
<comment type="pathway">
    <text evidence="1 9">Cofactor biosynthesis; NAD(+) biosynthesis; nicotinate D-ribonucleotide from nicotinate: step 1/1.</text>
</comment>
<dbReference type="Proteomes" id="UP000182744">
    <property type="component" value="Unassembled WGS sequence"/>
</dbReference>
<organism evidence="12 13">
    <name type="scientific">Actinobaculum suis</name>
    <dbReference type="NCBI Taxonomy" id="1657"/>
    <lineage>
        <taxon>Bacteria</taxon>
        <taxon>Bacillati</taxon>
        <taxon>Actinomycetota</taxon>
        <taxon>Actinomycetes</taxon>
        <taxon>Actinomycetales</taxon>
        <taxon>Actinomycetaceae</taxon>
        <taxon>Actinobaculum</taxon>
    </lineage>
</organism>
<evidence type="ECO:0000256" key="1">
    <source>
        <dbReference type="ARBA" id="ARBA00004952"/>
    </source>
</evidence>
<proteinExistence type="inferred from homology"/>
<protein>
    <recommendedName>
        <fullName evidence="3 9">Nicotinate phosphoribosyltransferase</fullName>
        <ecNumber evidence="3 9">6.3.4.21</ecNumber>
    </recommendedName>
</protein>
<sequence>MLLLMTQSTALMTDMYELTMIDAALQSGAALRPSVFEVFSRRMPGNRRYGVVAGTGRVLEAIENFRFGEAEIEYLRENQIVSEPALEWLANYKFTGNVYGYMEGELYFPGSPILTVTGTFAECCILETVLLSILNYDSAVATAASRMTMAARGRPCADFGARRTHEMSAVAAARAAYIAGFTSTSDLEAGRQYGIPVSGTSAHSFTLVHDSEPQAFAAQIANMGVDTTLLVDTYAISSGVENAVQAAREAGGELGSVRIDSGDLVAGAFKVREQLDLLGAKNTHITVTSDLDEYSIAALQAAPVDAYGVGTRMVTGSGYPTAQLVYKLVERQGADGKMHEVGKTSENKASVGGLKVAGRLYREGRANQELVVSARSFAEGLDYVQARGARPVQVQLIENGKIDAAYRARAVLPAARSRHEASRAELPYDGWRLSGGEPAIPTVREDIFEGNINAPVIH</sequence>
<comment type="function">
    <text evidence="9">Catalyzes the first step in the biosynthesis of NAD from nicotinic acid, the ATP-dependent synthesis of beta-nicotinate D-ribonucleotide from nicotinate and 5-phospho-D-ribose 1-phosphate.</text>
</comment>
<keyword evidence="6 9" id="KW-0662">Pyridine nucleotide biosynthesis</keyword>
<keyword evidence="5 9" id="KW-0436">Ligase</keyword>
<dbReference type="InterPro" id="IPR013785">
    <property type="entry name" value="Aldolase_TIM"/>
</dbReference>
<dbReference type="PANTHER" id="PTHR11098">
    <property type="entry name" value="NICOTINATE PHOSPHORIBOSYLTRANSFERASE"/>
    <property type="match status" value="1"/>
</dbReference>
<evidence type="ECO:0000259" key="11">
    <source>
        <dbReference type="Pfam" id="PF17767"/>
    </source>
</evidence>
<evidence type="ECO:0000256" key="2">
    <source>
        <dbReference type="ARBA" id="ARBA00010897"/>
    </source>
</evidence>
<evidence type="ECO:0000313" key="12">
    <source>
        <dbReference type="EMBL" id="SDE47608.1"/>
    </source>
</evidence>
<dbReference type="InterPro" id="IPR041525">
    <property type="entry name" value="N/Namide_PRibTrfase"/>
</dbReference>
<evidence type="ECO:0000313" key="13">
    <source>
        <dbReference type="Proteomes" id="UP000182744"/>
    </source>
</evidence>
<dbReference type="Pfam" id="PF17767">
    <property type="entry name" value="NAPRTase_N"/>
    <property type="match status" value="1"/>
</dbReference>
<dbReference type="InterPro" id="IPR040727">
    <property type="entry name" value="NAPRTase_N"/>
</dbReference>
<dbReference type="GO" id="GO:0004516">
    <property type="term" value="F:nicotinate phosphoribosyltransferase activity"/>
    <property type="evidence" value="ECO:0007669"/>
    <property type="project" value="UniProtKB-UniRule"/>
</dbReference>
<evidence type="ECO:0000256" key="3">
    <source>
        <dbReference type="ARBA" id="ARBA00013236"/>
    </source>
</evidence>
<comment type="PTM">
    <text evidence="9">Transiently phosphorylated on a His residue during the reaction cycle. Phosphorylation strongly increases the affinity for substrates and increases the rate of nicotinate D-ribonucleotide production. Dephosphorylation regenerates the low-affinity form of the enzyme, leading to product release.</text>
</comment>
<keyword evidence="4" id="KW-0597">Phosphoprotein</keyword>
<dbReference type="EMBL" id="FNAU01000010">
    <property type="protein sequence ID" value="SDE47608.1"/>
    <property type="molecule type" value="Genomic_DNA"/>
</dbReference>
<dbReference type="GO" id="GO:0005829">
    <property type="term" value="C:cytosol"/>
    <property type="evidence" value="ECO:0007669"/>
    <property type="project" value="TreeGrafter"/>
</dbReference>
<dbReference type="GO" id="GO:0034355">
    <property type="term" value="P:NAD+ biosynthetic process via the salvage pathway"/>
    <property type="evidence" value="ECO:0007669"/>
    <property type="project" value="TreeGrafter"/>
</dbReference>